<proteinExistence type="predicted"/>
<dbReference type="Proteomes" id="UP000467240">
    <property type="component" value="Unassembled WGS sequence"/>
</dbReference>
<dbReference type="GO" id="GO:0003677">
    <property type="term" value="F:DNA binding"/>
    <property type="evidence" value="ECO:0007669"/>
    <property type="project" value="UniProtKB-KW"/>
</dbReference>
<dbReference type="InterPro" id="IPR000524">
    <property type="entry name" value="Tscrpt_reg_HTH_GntR"/>
</dbReference>
<keyword evidence="2" id="KW-0238">DNA-binding</keyword>
<dbReference type="Gene3D" id="1.20.120.530">
    <property type="entry name" value="GntR ligand-binding domain-like"/>
    <property type="match status" value="1"/>
</dbReference>
<evidence type="ECO:0000256" key="3">
    <source>
        <dbReference type="ARBA" id="ARBA00023163"/>
    </source>
</evidence>
<dbReference type="Pfam" id="PF00392">
    <property type="entry name" value="GntR"/>
    <property type="match status" value="1"/>
</dbReference>
<keyword evidence="1" id="KW-0805">Transcription regulation</keyword>
<evidence type="ECO:0000313" key="5">
    <source>
        <dbReference type="EMBL" id="KAB1660349.1"/>
    </source>
</evidence>
<dbReference type="EMBL" id="WBJZ01000003">
    <property type="protein sequence ID" value="KAB1660349.1"/>
    <property type="molecule type" value="Genomic_DNA"/>
</dbReference>
<evidence type="ECO:0000313" key="6">
    <source>
        <dbReference type="Proteomes" id="UP000467240"/>
    </source>
</evidence>
<dbReference type="PANTHER" id="PTHR43537:SF5">
    <property type="entry name" value="UXU OPERON TRANSCRIPTIONAL REGULATOR"/>
    <property type="match status" value="1"/>
</dbReference>
<dbReference type="SUPFAM" id="SSF48008">
    <property type="entry name" value="GntR ligand-binding domain-like"/>
    <property type="match status" value="1"/>
</dbReference>
<evidence type="ECO:0000256" key="1">
    <source>
        <dbReference type="ARBA" id="ARBA00023015"/>
    </source>
</evidence>
<feature type="domain" description="HTH gntR-type" evidence="4">
    <location>
        <begin position="27"/>
        <end position="94"/>
    </location>
</feature>
<reference evidence="5 6" key="1">
    <citation type="submission" date="2019-09" db="EMBL/GenBank/DDBJ databases">
        <title>Phylogeny of genus Pseudoclavibacter and closely related genus.</title>
        <authorList>
            <person name="Li Y."/>
        </authorList>
    </citation>
    <scope>NUCLEOTIDE SEQUENCE [LARGE SCALE GENOMIC DNA]</scope>
    <source>
        <strain evidence="5 6">DSM 23821</strain>
    </source>
</reference>
<dbReference type="OrthoDB" id="7989071at2"/>
<dbReference type="SUPFAM" id="SSF46785">
    <property type="entry name" value="Winged helix' DNA-binding domain"/>
    <property type="match status" value="1"/>
</dbReference>
<dbReference type="Pfam" id="PF07729">
    <property type="entry name" value="FCD"/>
    <property type="match status" value="1"/>
</dbReference>
<dbReference type="AlphaFoldDB" id="A0A7J5C0C0"/>
<protein>
    <submittedName>
        <fullName evidence="5">GntR family transcriptional regulator</fullName>
    </submittedName>
</protein>
<dbReference type="SMART" id="SM00345">
    <property type="entry name" value="HTH_GNTR"/>
    <property type="match status" value="1"/>
</dbReference>
<dbReference type="PROSITE" id="PS50949">
    <property type="entry name" value="HTH_GNTR"/>
    <property type="match status" value="1"/>
</dbReference>
<keyword evidence="3" id="KW-0804">Transcription</keyword>
<dbReference type="InterPro" id="IPR008920">
    <property type="entry name" value="TF_FadR/GntR_C"/>
</dbReference>
<name>A0A7J5C0C0_9MICO</name>
<dbReference type="InterPro" id="IPR036388">
    <property type="entry name" value="WH-like_DNA-bd_sf"/>
</dbReference>
<accession>A0A7J5C0C0</accession>
<keyword evidence="6" id="KW-1185">Reference proteome</keyword>
<dbReference type="InterPro" id="IPR011711">
    <property type="entry name" value="GntR_C"/>
</dbReference>
<comment type="caution">
    <text evidence="5">The sequence shown here is derived from an EMBL/GenBank/DDBJ whole genome shotgun (WGS) entry which is preliminary data.</text>
</comment>
<dbReference type="RefSeq" id="WP_158039449.1">
    <property type="nucleotide sequence ID" value="NZ_JACCFV010000001.1"/>
</dbReference>
<evidence type="ECO:0000259" key="4">
    <source>
        <dbReference type="PROSITE" id="PS50949"/>
    </source>
</evidence>
<dbReference type="InterPro" id="IPR036390">
    <property type="entry name" value="WH_DNA-bd_sf"/>
</dbReference>
<dbReference type="SMART" id="SM00895">
    <property type="entry name" value="FCD"/>
    <property type="match status" value="1"/>
</dbReference>
<dbReference type="GO" id="GO:0003700">
    <property type="term" value="F:DNA-binding transcription factor activity"/>
    <property type="evidence" value="ECO:0007669"/>
    <property type="project" value="InterPro"/>
</dbReference>
<organism evidence="5 6">
    <name type="scientific">Pseudoclavibacter chungangensis</name>
    <dbReference type="NCBI Taxonomy" id="587635"/>
    <lineage>
        <taxon>Bacteria</taxon>
        <taxon>Bacillati</taxon>
        <taxon>Actinomycetota</taxon>
        <taxon>Actinomycetes</taxon>
        <taxon>Micrococcales</taxon>
        <taxon>Microbacteriaceae</taxon>
        <taxon>Pseudoclavibacter</taxon>
    </lineage>
</organism>
<dbReference type="Gene3D" id="1.10.10.10">
    <property type="entry name" value="Winged helix-like DNA-binding domain superfamily/Winged helix DNA-binding domain"/>
    <property type="match status" value="1"/>
</dbReference>
<dbReference type="PANTHER" id="PTHR43537">
    <property type="entry name" value="TRANSCRIPTIONAL REGULATOR, GNTR FAMILY"/>
    <property type="match status" value="1"/>
</dbReference>
<evidence type="ECO:0000256" key="2">
    <source>
        <dbReference type="ARBA" id="ARBA00023125"/>
    </source>
</evidence>
<gene>
    <name evidence="5" type="ORF">F8O01_03225</name>
</gene>
<sequence>MTSAPDTVDPTPPAREAEARERARLAGSFAEYATTVLRDRLIVLDLQPGTPLNDEALGRELGIGRTPVREALKRLEGEHLVTVYPRRGTFASAVDLSDLAYITEIRERLEPLAAERAARSASPEARRGMRELADALERLQPGAAGAAEALRYDLDVHRSIYAANGNPHLEEDLRKYDNLATRIWCFVADRLPDVSGNVAEHIALLRDIAEGRAAEAAEHAREHVSGFERLVRSVI</sequence>